<evidence type="ECO:0000256" key="1">
    <source>
        <dbReference type="ARBA" id="ARBA00022723"/>
    </source>
</evidence>
<dbReference type="AlphaFoldDB" id="A0AA36EG94"/>
<reference evidence="3" key="1">
    <citation type="submission" date="2023-04" db="EMBL/GenBank/DDBJ databases">
        <authorList>
            <person name="Vijverberg K."/>
            <person name="Xiong W."/>
            <person name="Schranz E."/>
        </authorList>
    </citation>
    <scope>NUCLEOTIDE SEQUENCE</scope>
</reference>
<dbReference type="GO" id="GO:0046872">
    <property type="term" value="F:metal ion binding"/>
    <property type="evidence" value="ECO:0007669"/>
    <property type="project" value="UniProtKB-KW"/>
</dbReference>
<proteinExistence type="predicted"/>
<dbReference type="GO" id="GO:0008239">
    <property type="term" value="F:dipeptidyl-peptidase activity"/>
    <property type="evidence" value="ECO:0007669"/>
    <property type="project" value="TreeGrafter"/>
</dbReference>
<evidence type="ECO:0000313" key="3">
    <source>
        <dbReference type="EMBL" id="CAI9292345.1"/>
    </source>
</evidence>
<dbReference type="GO" id="GO:0005737">
    <property type="term" value="C:cytoplasm"/>
    <property type="evidence" value="ECO:0007669"/>
    <property type="project" value="TreeGrafter"/>
</dbReference>
<dbReference type="PANTHER" id="PTHR23422">
    <property type="entry name" value="DIPEPTIDYL PEPTIDASE III-RELATED"/>
    <property type="match status" value="1"/>
</dbReference>
<organism evidence="3 4">
    <name type="scientific">Lactuca saligna</name>
    <name type="common">Willowleaf lettuce</name>
    <dbReference type="NCBI Taxonomy" id="75948"/>
    <lineage>
        <taxon>Eukaryota</taxon>
        <taxon>Viridiplantae</taxon>
        <taxon>Streptophyta</taxon>
        <taxon>Embryophyta</taxon>
        <taxon>Tracheophyta</taxon>
        <taxon>Spermatophyta</taxon>
        <taxon>Magnoliopsida</taxon>
        <taxon>eudicotyledons</taxon>
        <taxon>Gunneridae</taxon>
        <taxon>Pentapetalae</taxon>
        <taxon>asterids</taxon>
        <taxon>campanulids</taxon>
        <taxon>Asterales</taxon>
        <taxon>Asteraceae</taxon>
        <taxon>Cichorioideae</taxon>
        <taxon>Cichorieae</taxon>
        <taxon>Lactucinae</taxon>
        <taxon>Lactuca</taxon>
    </lineage>
</organism>
<dbReference type="PANTHER" id="PTHR23422:SF9">
    <property type="entry name" value="ZN-DEPENDENT HYDROLASE"/>
    <property type="match status" value="1"/>
</dbReference>
<gene>
    <name evidence="3" type="ORF">LSALG_LOCUS31423</name>
</gene>
<dbReference type="Gene3D" id="3.90.79.10">
    <property type="entry name" value="Nucleoside Triphosphate Pyrophosphohydrolase"/>
    <property type="match status" value="1"/>
</dbReference>
<dbReference type="EMBL" id="OX465083">
    <property type="protein sequence ID" value="CAI9292345.1"/>
    <property type="molecule type" value="Genomic_DNA"/>
</dbReference>
<dbReference type="InterPro" id="IPR039461">
    <property type="entry name" value="Peptidase_M49"/>
</dbReference>
<protein>
    <submittedName>
        <fullName evidence="3">Uncharacterized protein</fullName>
    </submittedName>
</protein>
<evidence type="ECO:0000256" key="2">
    <source>
        <dbReference type="ARBA" id="ARBA00022801"/>
    </source>
</evidence>
<evidence type="ECO:0000313" key="4">
    <source>
        <dbReference type="Proteomes" id="UP001177003"/>
    </source>
</evidence>
<keyword evidence="4" id="KW-1185">Reference proteome</keyword>
<accession>A0AA36EG94</accession>
<keyword evidence="2" id="KW-0378">Hydrolase</keyword>
<sequence length="252" mass="28732">MLDNLQTAMDNVGILCAVMLDTKLQEELGLTLPNDAFELLFVFLQQSVTKNGNFINNEFDDVYLVTTVSPIPLEAFTLPYISIEEYKQAIAKEDPNYVPYNLEGQYGQLFDIIMKRYHCNVEALSLDLQKKLNRYDPISLTVELTGLTKEGKEALMLLIHAVRMMDDIFHQQVLFSNPSQREWSCLDENEAFLTTVDSTIRLLPKSTKSVLGWNGIEYKAAFPMKKPSGANFYPSDMDKMVTMLQGYLTLEL</sequence>
<dbReference type="Proteomes" id="UP001177003">
    <property type="component" value="Chromosome 7"/>
</dbReference>
<name>A0AA36EG94_LACSI</name>
<keyword evidence="1" id="KW-0479">Metal-binding</keyword>